<feature type="transmembrane region" description="Helical" evidence="1">
    <location>
        <begin position="238"/>
        <end position="256"/>
    </location>
</feature>
<dbReference type="EMBL" id="DXGH01000065">
    <property type="protein sequence ID" value="HIW82176.1"/>
    <property type="molecule type" value="Genomic_DNA"/>
</dbReference>
<feature type="transmembrane region" description="Helical" evidence="1">
    <location>
        <begin position="205"/>
        <end position="226"/>
    </location>
</feature>
<evidence type="ECO:0000256" key="1">
    <source>
        <dbReference type="SAM" id="Phobius"/>
    </source>
</evidence>
<organism evidence="2 3">
    <name type="scientific">Candidatus Acetatifactor stercoripullorum</name>
    <dbReference type="NCBI Taxonomy" id="2838414"/>
    <lineage>
        <taxon>Bacteria</taxon>
        <taxon>Bacillati</taxon>
        <taxon>Bacillota</taxon>
        <taxon>Clostridia</taxon>
        <taxon>Lachnospirales</taxon>
        <taxon>Lachnospiraceae</taxon>
        <taxon>Acetatifactor</taxon>
    </lineage>
</organism>
<reference evidence="2" key="2">
    <citation type="submission" date="2021-04" db="EMBL/GenBank/DDBJ databases">
        <authorList>
            <person name="Gilroy R."/>
        </authorList>
    </citation>
    <scope>NUCLEOTIDE SEQUENCE</scope>
    <source>
        <strain evidence="2">CHK195-6426</strain>
    </source>
</reference>
<sequence length="339" mass="37202">MAFLLGLLMALVSCLLGKCALGVLYGNQPARDKRLRDAFLTGGIVVIGLAEAAYLAAVISGWSFSGCVRLFGALTAALTAGAGVYLFLRRGQKKMGHMQRQNRDGGTLWTGFQRLSGFGKAAFFLFWLLLLLQLVSVASQGRVYRQGDMTVETVNSFLDTDTIYGVNPLTGQAYKLGIPLRLKILCLPAFYACLCRISGLEAATVVWGIVPLFTLFGAYCAFFGIGERLFPESPSKRWIFLAFTALILWGGDYMYGMDGFGLLYSGFRGNVIRAAVLLPYTFDLCMRKMWKSVILCILAEACMVWTLYGMGACLLAALLLFLIQKLPRGARGLFHREGD</sequence>
<accession>A0A9D1R5N6</accession>
<reference evidence="2" key="1">
    <citation type="journal article" date="2021" name="PeerJ">
        <title>Extensive microbial diversity within the chicken gut microbiome revealed by metagenomics and culture.</title>
        <authorList>
            <person name="Gilroy R."/>
            <person name="Ravi A."/>
            <person name="Getino M."/>
            <person name="Pursley I."/>
            <person name="Horton D.L."/>
            <person name="Alikhan N.F."/>
            <person name="Baker D."/>
            <person name="Gharbi K."/>
            <person name="Hall N."/>
            <person name="Watson M."/>
            <person name="Adriaenssens E.M."/>
            <person name="Foster-Nyarko E."/>
            <person name="Jarju S."/>
            <person name="Secka A."/>
            <person name="Antonio M."/>
            <person name="Oren A."/>
            <person name="Chaudhuri R.R."/>
            <person name="La Ragione R."/>
            <person name="Hildebrand F."/>
            <person name="Pallen M.J."/>
        </authorList>
    </citation>
    <scope>NUCLEOTIDE SEQUENCE</scope>
    <source>
        <strain evidence="2">CHK195-6426</strain>
    </source>
</reference>
<protein>
    <submittedName>
        <fullName evidence="2">Uncharacterized protein</fullName>
    </submittedName>
</protein>
<dbReference type="AlphaFoldDB" id="A0A9D1R5N6"/>
<keyword evidence="1" id="KW-0812">Transmembrane</keyword>
<feature type="transmembrane region" description="Helical" evidence="1">
    <location>
        <begin position="38"/>
        <end position="58"/>
    </location>
</feature>
<feature type="transmembrane region" description="Helical" evidence="1">
    <location>
        <begin position="70"/>
        <end position="88"/>
    </location>
</feature>
<gene>
    <name evidence="2" type="ORF">H9742_11795</name>
</gene>
<keyword evidence="1" id="KW-1133">Transmembrane helix</keyword>
<feature type="transmembrane region" description="Helical" evidence="1">
    <location>
        <begin position="294"/>
        <end position="323"/>
    </location>
</feature>
<keyword evidence="1" id="KW-0472">Membrane</keyword>
<dbReference type="Proteomes" id="UP000824265">
    <property type="component" value="Unassembled WGS sequence"/>
</dbReference>
<name>A0A9D1R5N6_9FIRM</name>
<dbReference type="InterPro" id="IPR045723">
    <property type="entry name" value="DUF6077"/>
</dbReference>
<evidence type="ECO:0000313" key="3">
    <source>
        <dbReference type="Proteomes" id="UP000824265"/>
    </source>
</evidence>
<feature type="transmembrane region" description="Helical" evidence="1">
    <location>
        <begin position="121"/>
        <end position="139"/>
    </location>
</feature>
<evidence type="ECO:0000313" key="2">
    <source>
        <dbReference type="EMBL" id="HIW82176.1"/>
    </source>
</evidence>
<comment type="caution">
    <text evidence="2">The sequence shown here is derived from an EMBL/GenBank/DDBJ whole genome shotgun (WGS) entry which is preliminary data.</text>
</comment>
<proteinExistence type="predicted"/>
<dbReference type="Pfam" id="PF19554">
    <property type="entry name" value="DUF6077"/>
    <property type="match status" value="1"/>
</dbReference>